<evidence type="ECO:0000313" key="2">
    <source>
        <dbReference type="Proteomes" id="UP000054481"/>
    </source>
</evidence>
<proteinExistence type="predicted"/>
<dbReference type="OrthoDB" id="4917073at2759"/>
<sequence length="195" mass="21414">MMLRQGDDSAIPVPAVFMFVAGMAVVVNHNTHQGLKLVDGAGYRAVEVILDKAYPGHRVSADMTIHFGPPAGQKRPWQQNDVTRKGLPCTAAFACTDYKVQGGTFERVALELRGTRTTIVNGRRAVPSQCDPCSLYVQLSRCRTLDGIVLVSRVRERDLVGNRVPEEMTAAQARLERLSEGTLQEALSWLGHDLV</sequence>
<accession>A0A0F7ZN37</accession>
<dbReference type="Proteomes" id="UP000054481">
    <property type="component" value="Unassembled WGS sequence"/>
</dbReference>
<organism evidence="1 2">
    <name type="scientific">Hirsutella minnesotensis 3608</name>
    <dbReference type="NCBI Taxonomy" id="1043627"/>
    <lineage>
        <taxon>Eukaryota</taxon>
        <taxon>Fungi</taxon>
        <taxon>Dikarya</taxon>
        <taxon>Ascomycota</taxon>
        <taxon>Pezizomycotina</taxon>
        <taxon>Sordariomycetes</taxon>
        <taxon>Hypocreomycetidae</taxon>
        <taxon>Hypocreales</taxon>
        <taxon>Ophiocordycipitaceae</taxon>
        <taxon>Hirsutella</taxon>
    </lineage>
</organism>
<protein>
    <submittedName>
        <fullName evidence="1">Uncharacterized protein</fullName>
    </submittedName>
</protein>
<name>A0A0F7ZN37_9HYPO</name>
<evidence type="ECO:0000313" key="1">
    <source>
        <dbReference type="EMBL" id="KJZ73070.1"/>
    </source>
</evidence>
<gene>
    <name evidence="1" type="ORF">HIM_07454</name>
</gene>
<dbReference type="AlphaFoldDB" id="A0A0F7ZN37"/>
<keyword evidence="2" id="KW-1185">Reference proteome</keyword>
<dbReference type="EMBL" id="KQ030538">
    <property type="protein sequence ID" value="KJZ73070.1"/>
    <property type="molecule type" value="Genomic_DNA"/>
</dbReference>
<reference evidence="1 2" key="1">
    <citation type="journal article" date="2014" name="Genome Biol. Evol.">
        <title>Comparative genomics and transcriptomics analyses reveal divergent lifestyle features of nematode endoparasitic fungus Hirsutella minnesotensis.</title>
        <authorList>
            <person name="Lai Y."/>
            <person name="Liu K."/>
            <person name="Zhang X."/>
            <person name="Zhang X."/>
            <person name="Li K."/>
            <person name="Wang N."/>
            <person name="Shu C."/>
            <person name="Wu Y."/>
            <person name="Wang C."/>
            <person name="Bushley K.E."/>
            <person name="Xiang M."/>
            <person name="Liu X."/>
        </authorList>
    </citation>
    <scope>NUCLEOTIDE SEQUENCE [LARGE SCALE GENOMIC DNA]</scope>
    <source>
        <strain evidence="1 2">3608</strain>
    </source>
</reference>